<organism evidence="2">
    <name type="scientific">Proteus mirabilis</name>
    <dbReference type="NCBI Taxonomy" id="584"/>
    <lineage>
        <taxon>Bacteria</taxon>
        <taxon>Pseudomonadati</taxon>
        <taxon>Pseudomonadota</taxon>
        <taxon>Gammaproteobacteria</taxon>
        <taxon>Enterobacterales</taxon>
        <taxon>Morganellaceae</taxon>
        <taxon>Proteus</taxon>
    </lineage>
</organism>
<sequence>MSAYYEYVIKAQERSRQQSLDRMYALARRLEEIMDDLHERAEVMRRELAIKRGVEW</sequence>
<dbReference type="AlphaFoldDB" id="A0ABD5LVZ4"/>
<gene>
    <name evidence="2" type="ORF">I3679_012205</name>
</gene>
<evidence type="ECO:0000313" key="2">
    <source>
        <dbReference type="EMBL" id="MEY2344524.1"/>
    </source>
</evidence>
<keyword evidence="1" id="KW-0175">Coiled coil</keyword>
<comment type="caution">
    <text evidence="2">The sequence shown here is derived from an EMBL/GenBank/DDBJ whole genome shotgun (WGS) entry which is preliminary data.</text>
</comment>
<dbReference type="RefSeq" id="WP_350406061.1">
    <property type="nucleotide sequence ID" value="NZ_JAGSLA010000017.1"/>
</dbReference>
<reference evidence="2" key="1">
    <citation type="submission" date="2021-05" db="EMBL/GenBank/DDBJ databases">
        <title>First report of NDM-5 and VEB-6 producing Proteus mirabilis isolated from blood of a sepsis patient in Kolkata, India.</title>
        <authorList>
            <person name="Halder G."/>
            <person name="Chaudhuri B."/>
            <person name="Dutta S."/>
        </authorList>
    </citation>
    <scope>NUCLEOTIDE SEQUENCE [LARGE SCALE GENOMIC DNA]</scope>
    <source>
        <strain evidence="2">7049</strain>
    </source>
</reference>
<protein>
    <submittedName>
        <fullName evidence="2">Uncharacterized protein</fullName>
    </submittedName>
</protein>
<proteinExistence type="predicted"/>
<dbReference type="EMBL" id="JADQCH020000001">
    <property type="protein sequence ID" value="MEY2344524.1"/>
    <property type="molecule type" value="Genomic_DNA"/>
</dbReference>
<evidence type="ECO:0000256" key="1">
    <source>
        <dbReference type="SAM" id="Coils"/>
    </source>
</evidence>
<accession>A0ABD5LVZ4</accession>
<name>A0ABD5LVZ4_PROMI</name>
<feature type="coiled-coil region" evidence="1">
    <location>
        <begin position="20"/>
        <end position="47"/>
    </location>
</feature>